<dbReference type="InterPro" id="IPR010982">
    <property type="entry name" value="Lambda_DNA-bd_dom_sf"/>
</dbReference>
<organism evidence="2 3">
    <name type="scientific">Rhodococcus pseudokoreensis</name>
    <dbReference type="NCBI Taxonomy" id="2811421"/>
    <lineage>
        <taxon>Bacteria</taxon>
        <taxon>Bacillati</taxon>
        <taxon>Actinomycetota</taxon>
        <taxon>Actinomycetes</taxon>
        <taxon>Mycobacteriales</taxon>
        <taxon>Nocardiaceae</taxon>
        <taxon>Rhodococcus</taxon>
    </lineage>
</organism>
<evidence type="ECO:0000259" key="1">
    <source>
        <dbReference type="PROSITE" id="PS50943"/>
    </source>
</evidence>
<gene>
    <name evidence="2" type="ORF">JWS13_04755</name>
</gene>
<dbReference type="SUPFAM" id="SSF47413">
    <property type="entry name" value="lambda repressor-like DNA-binding domains"/>
    <property type="match status" value="1"/>
</dbReference>
<sequence length="118" mass="13271">MTEPTPRTRFRRANDRIDKLVSDPLIADEVRSYRGERETVNRIHAEGLADIRKASNLTQQQVAAALDTDQGTVSRIERRDDLLLSTLRQYLAATGAEHPKIVIEKDGVEITLDLDAFA</sequence>
<name>A0A974VZL7_9NOCA</name>
<geneLocation type="plasmid" evidence="2 3">
    <name>unnamed1</name>
</geneLocation>
<dbReference type="InterPro" id="IPR001387">
    <property type="entry name" value="Cro/C1-type_HTH"/>
</dbReference>
<dbReference type="RefSeq" id="WP_206004741.1">
    <property type="nucleotide sequence ID" value="NZ_CP070618.1"/>
</dbReference>
<evidence type="ECO:0000313" key="3">
    <source>
        <dbReference type="Proteomes" id="UP000662986"/>
    </source>
</evidence>
<reference evidence="2 3" key="2">
    <citation type="journal article" date="2022" name="Arch. Microbiol.">
        <title>Rhodococcus pseudokoreensis sp. nov. isolated from the rhizosphere of young M26 apple rootstocks.</title>
        <authorList>
            <person name="Kampfer P."/>
            <person name="Glaeser S.P."/>
            <person name="Blom J."/>
            <person name="Wolf J."/>
            <person name="Benning S."/>
            <person name="Schloter M."/>
            <person name="Neumann-Schaal M."/>
        </authorList>
    </citation>
    <scope>NUCLEOTIDE SEQUENCE [LARGE SCALE GENOMIC DNA]</scope>
    <source>
        <strain evidence="2 3">R79</strain>
    </source>
</reference>
<dbReference type="CDD" id="cd00093">
    <property type="entry name" value="HTH_XRE"/>
    <property type="match status" value="1"/>
</dbReference>
<dbReference type="Proteomes" id="UP000662986">
    <property type="component" value="Plasmid unnamed1"/>
</dbReference>
<protein>
    <submittedName>
        <fullName evidence="2">Helix-turn-helix transcriptional regulator</fullName>
    </submittedName>
</protein>
<keyword evidence="2" id="KW-0614">Plasmid</keyword>
<reference evidence="2 3" key="1">
    <citation type="journal article" date="2021" name="Microbiol. Resour. Announc.">
        <title>Complete Genome Sequences of Two Rhodococcus sp. Strains with Large and Linear Chromosomes, Isolated from Apple Rhizosphere.</title>
        <authorList>
            <person name="Benning S."/>
            <person name="Brugnone N."/>
            <person name="Siani R."/>
            <person name="Kublik S."/>
            <person name="Schloter M."/>
            <person name="Rad V."/>
        </authorList>
    </citation>
    <scope>NUCLEOTIDE SEQUENCE [LARGE SCALE GENOMIC DNA]</scope>
    <source>
        <strain evidence="2 3">R79</strain>
    </source>
</reference>
<dbReference type="Pfam" id="PF01381">
    <property type="entry name" value="HTH_3"/>
    <property type="match status" value="1"/>
</dbReference>
<proteinExistence type="predicted"/>
<dbReference type="EMBL" id="CP070618">
    <property type="protein sequence ID" value="QSE87982.1"/>
    <property type="molecule type" value="Genomic_DNA"/>
</dbReference>
<feature type="domain" description="HTH cro/C1-type" evidence="1">
    <location>
        <begin position="48"/>
        <end position="101"/>
    </location>
</feature>
<evidence type="ECO:0000313" key="2">
    <source>
        <dbReference type="EMBL" id="QSE87982.1"/>
    </source>
</evidence>
<dbReference type="SMART" id="SM00530">
    <property type="entry name" value="HTH_XRE"/>
    <property type="match status" value="1"/>
</dbReference>
<accession>A0A974VZL7</accession>
<keyword evidence="3" id="KW-1185">Reference proteome</keyword>
<dbReference type="PROSITE" id="PS50943">
    <property type="entry name" value="HTH_CROC1"/>
    <property type="match status" value="1"/>
</dbReference>
<dbReference type="Gene3D" id="1.10.260.40">
    <property type="entry name" value="lambda repressor-like DNA-binding domains"/>
    <property type="match status" value="1"/>
</dbReference>